<accession>A0ABT4Q5F3</accession>
<dbReference type="PANTHER" id="PTHR30543:SF21">
    <property type="entry name" value="NAD(P)H-DEPENDENT FMN REDUCTASE LOT6"/>
    <property type="match status" value="1"/>
</dbReference>
<name>A0ABT4Q5F3_9BACL</name>
<dbReference type="PANTHER" id="PTHR30543">
    <property type="entry name" value="CHROMATE REDUCTASE"/>
    <property type="match status" value="1"/>
</dbReference>
<evidence type="ECO:0000259" key="2">
    <source>
        <dbReference type="Pfam" id="PF03358"/>
    </source>
</evidence>
<sequence length="180" mass="19613">MNIAVIAGSNRKNATSTQLCRYIVKQLEEKGCQTKLFDLYAKPLPFYCPDEEQADENVRALLRTLAEADGIILATSEYHGSITGVLKNALDFAGFDQFDGKIVLSVSSAGGAVGVSSLQHLQTIVRNVHGINCPEWISIGGAQREFTPEGEPKDGKTKERVLRTLNYFTSMIAAFRGNAS</sequence>
<dbReference type="InterPro" id="IPR005025">
    <property type="entry name" value="FMN_Rdtase-like_dom"/>
</dbReference>
<evidence type="ECO:0000256" key="1">
    <source>
        <dbReference type="ARBA" id="ARBA00009428"/>
    </source>
</evidence>
<dbReference type="Pfam" id="PF03358">
    <property type="entry name" value="FMN_red"/>
    <property type="match status" value="1"/>
</dbReference>
<dbReference type="EMBL" id="JAQAGZ010000003">
    <property type="protein sequence ID" value="MCZ8512071.1"/>
    <property type="molecule type" value="Genomic_DNA"/>
</dbReference>
<dbReference type="InterPro" id="IPR029039">
    <property type="entry name" value="Flavoprotein-like_sf"/>
</dbReference>
<gene>
    <name evidence="3" type="ORF">O9H85_06445</name>
</gene>
<dbReference type="Proteomes" id="UP001527882">
    <property type="component" value="Unassembled WGS sequence"/>
</dbReference>
<organism evidence="3 4">
    <name type="scientific">Paenibacillus gyeongsangnamensis</name>
    <dbReference type="NCBI Taxonomy" id="3388067"/>
    <lineage>
        <taxon>Bacteria</taxon>
        <taxon>Bacillati</taxon>
        <taxon>Bacillota</taxon>
        <taxon>Bacilli</taxon>
        <taxon>Bacillales</taxon>
        <taxon>Paenibacillaceae</taxon>
        <taxon>Paenibacillus</taxon>
    </lineage>
</organism>
<comment type="similarity">
    <text evidence="1">Belongs to the azoreductase type 2 family.</text>
</comment>
<evidence type="ECO:0000313" key="4">
    <source>
        <dbReference type="Proteomes" id="UP001527882"/>
    </source>
</evidence>
<dbReference type="Gene3D" id="3.40.50.360">
    <property type="match status" value="1"/>
</dbReference>
<evidence type="ECO:0000313" key="3">
    <source>
        <dbReference type="EMBL" id="MCZ8512071.1"/>
    </source>
</evidence>
<reference evidence="3 4" key="1">
    <citation type="submission" date="2022-12" db="EMBL/GenBank/DDBJ databases">
        <title>Draft genome sequence of Paenibacillus sp. dW9.</title>
        <authorList>
            <person name="Choi E.-W."/>
            <person name="Kim D.-U."/>
        </authorList>
    </citation>
    <scope>NUCLEOTIDE SEQUENCE [LARGE SCALE GENOMIC DNA]</scope>
    <source>
        <strain evidence="4">dW9</strain>
    </source>
</reference>
<dbReference type="RefSeq" id="WP_269880458.1">
    <property type="nucleotide sequence ID" value="NZ_JAQAGZ010000003.1"/>
</dbReference>
<protein>
    <submittedName>
        <fullName evidence="3">NAD(P)H-dependent oxidoreductase</fullName>
    </submittedName>
</protein>
<comment type="caution">
    <text evidence="3">The sequence shown here is derived from an EMBL/GenBank/DDBJ whole genome shotgun (WGS) entry which is preliminary data.</text>
</comment>
<dbReference type="InterPro" id="IPR050712">
    <property type="entry name" value="NAD(P)H-dep_reductase"/>
</dbReference>
<proteinExistence type="inferred from homology"/>
<keyword evidence="4" id="KW-1185">Reference proteome</keyword>
<feature type="domain" description="NADPH-dependent FMN reductase-like" evidence="2">
    <location>
        <begin position="1"/>
        <end position="142"/>
    </location>
</feature>
<dbReference type="SUPFAM" id="SSF52218">
    <property type="entry name" value="Flavoproteins"/>
    <property type="match status" value="1"/>
</dbReference>